<dbReference type="Gene3D" id="3.40.50.2300">
    <property type="match status" value="1"/>
</dbReference>
<reference evidence="3 4" key="1">
    <citation type="submission" date="2014-06" db="EMBL/GenBank/DDBJ databases">
        <title>Rhizobium pelagicum/R2-400B4.</title>
        <authorList>
            <person name="Kimes N.E."/>
            <person name="Lopez-Perez M."/>
        </authorList>
    </citation>
    <scope>NUCLEOTIDE SEQUENCE [LARGE SCALE GENOMIC DNA]</scope>
    <source>
        <strain evidence="3 4">R2-400B4</strain>
    </source>
</reference>
<organism evidence="3 4">
    <name type="scientific">Pseudorhizobium pelagicum</name>
    <dbReference type="NCBI Taxonomy" id="1509405"/>
    <lineage>
        <taxon>Bacteria</taxon>
        <taxon>Pseudomonadati</taxon>
        <taxon>Pseudomonadota</taxon>
        <taxon>Alphaproteobacteria</taxon>
        <taxon>Hyphomicrobiales</taxon>
        <taxon>Rhizobiaceae</taxon>
        <taxon>Rhizobium/Agrobacterium group</taxon>
        <taxon>Pseudorhizobium</taxon>
    </lineage>
</organism>
<dbReference type="OrthoDB" id="9998316at2"/>
<dbReference type="PROSITE" id="PS50110">
    <property type="entry name" value="RESPONSE_REGULATORY"/>
    <property type="match status" value="1"/>
</dbReference>
<evidence type="ECO:0000313" key="4">
    <source>
        <dbReference type="Proteomes" id="UP000052167"/>
    </source>
</evidence>
<protein>
    <recommendedName>
        <fullName evidence="2">Response regulatory domain-containing protein</fullName>
    </recommendedName>
</protein>
<proteinExistence type="predicted"/>
<comment type="caution">
    <text evidence="3">The sequence shown here is derived from an EMBL/GenBank/DDBJ whole genome shotgun (WGS) entry which is preliminary data.</text>
</comment>
<keyword evidence="1" id="KW-0597">Phosphoprotein</keyword>
<dbReference type="Proteomes" id="UP000052167">
    <property type="component" value="Unassembled WGS sequence"/>
</dbReference>
<dbReference type="InterPro" id="IPR001789">
    <property type="entry name" value="Sig_transdc_resp-reg_receiver"/>
</dbReference>
<feature type="domain" description="Response regulatory" evidence="2">
    <location>
        <begin position="1"/>
        <end position="99"/>
    </location>
</feature>
<feature type="modified residue" description="4-aspartylphosphate" evidence="1">
    <location>
        <position position="38"/>
    </location>
</feature>
<evidence type="ECO:0000256" key="1">
    <source>
        <dbReference type="PROSITE-ProRule" id="PRU00169"/>
    </source>
</evidence>
<dbReference type="InterPro" id="IPR011006">
    <property type="entry name" value="CheY-like_superfamily"/>
</dbReference>
<dbReference type="AlphaFoldDB" id="A0A922TCG6"/>
<dbReference type="EMBL" id="JOKJ01000002">
    <property type="protein sequence ID" value="KEQ10591.1"/>
    <property type="molecule type" value="Genomic_DNA"/>
</dbReference>
<evidence type="ECO:0000259" key="2">
    <source>
        <dbReference type="PROSITE" id="PS50110"/>
    </source>
</evidence>
<gene>
    <name evidence="3" type="ORF">GV68_10020</name>
</gene>
<sequence length="106" mass="11544">MEAERILTDTLPCTVHLAMPHDYIATIEAGHFDVVVVDAGVVENGGTDIIRRLRQSGTAVIFTTLTNDSMDRVPEFKGFASVAKPFVDEELLSAVTMAVKLPELDI</sequence>
<evidence type="ECO:0000313" key="3">
    <source>
        <dbReference type="EMBL" id="KEQ10591.1"/>
    </source>
</evidence>
<dbReference type="SUPFAM" id="SSF52172">
    <property type="entry name" value="CheY-like"/>
    <property type="match status" value="1"/>
</dbReference>
<keyword evidence="4" id="KW-1185">Reference proteome</keyword>
<accession>A0A922TCG6</accession>
<name>A0A922TCG6_9HYPH</name>
<dbReference type="GO" id="GO:0000160">
    <property type="term" value="P:phosphorelay signal transduction system"/>
    <property type="evidence" value="ECO:0007669"/>
    <property type="project" value="InterPro"/>
</dbReference>